<sequence>MGGDGHHNHHPSPYVRQFAPPKIKGRLFTRLYMGTTVFFIGFRIYHDGGHHFLGHHPWQEPKMIAYLEKVDKKYGSSLAIDNMHH</sequence>
<dbReference type="EMBL" id="JAFCIX010000414">
    <property type="protein sequence ID" value="KAH6591273.1"/>
    <property type="molecule type" value="Genomic_DNA"/>
</dbReference>
<dbReference type="EMBL" id="JAFCIX010000287">
    <property type="protein sequence ID" value="KAH6595676.1"/>
    <property type="molecule type" value="Genomic_DNA"/>
</dbReference>
<organism evidence="3 4">
    <name type="scientific">Batrachochytrium salamandrivorans</name>
    <dbReference type="NCBI Taxonomy" id="1357716"/>
    <lineage>
        <taxon>Eukaryota</taxon>
        <taxon>Fungi</taxon>
        <taxon>Fungi incertae sedis</taxon>
        <taxon>Chytridiomycota</taxon>
        <taxon>Chytridiomycota incertae sedis</taxon>
        <taxon>Chytridiomycetes</taxon>
        <taxon>Rhizophydiales</taxon>
        <taxon>Rhizophydiales incertae sedis</taxon>
        <taxon>Batrachochytrium</taxon>
    </lineage>
</organism>
<evidence type="ECO:0000313" key="3">
    <source>
        <dbReference type="EMBL" id="KAH6597419.1"/>
    </source>
</evidence>
<evidence type="ECO:0000313" key="4">
    <source>
        <dbReference type="Proteomes" id="UP001648503"/>
    </source>
</evidence>
<comment type="caution">
    <text evidence="3">The sequence shown here is derived from an EMBL/GenBank/DDBJ whole genome shotgun (WGS) entry which is preliminary data.</text>
</comment>
<name>A0ABQ8FFI7_9FUNG</name>
<evidence type="ECO:0000313" key="1">
    <source>
        <dbReference type="EMBL" id="KAH6591273.1"/>
    </source>
</evidence>
<dbReference type="EMBL" id="JAFCIX010000144">
    <property type="protein sequence ID" value="KAH6597419.1"/>
    <property type="molecule type" value="Genomic_DNA"/>
</dbReference>
<gene>
    <name evidence="3" type="ORF">BASA50_004475</name>
    <name evidence="2" type="ORF">BASA50_005675</name>
    <name evidence="1" type="ORF">BASA50_008850</name>
</gene>
<protein>
    <submittedName>
        <fullName evidence="3">Uncharacterized protein</fullName>
    </submittedName>
</protein>
<dbReference type="Proteomes" id="UP001648503">
    <property type="component" value="Unassembled WGS sequence"/>
</dbReference>
<reference evidence="3 4" key="1">
    <citation type="submission" date="2021-02" db="EMBL/GenBank/DDBJ databases">
        <title>Variation within the Batrachochytrium salamandrivorans European outbreak.</title>
        <authorList>
            <person name="Kelly M."/>
            <person name="Pasmans F."/>
            <person name="Shea T.P."/>
            <person name="Munoz J.F."/>
            <person name="Carranza S."/>
            <person name="Cuomo C.A."/>
            <person name="Martel A."/>
        </authorList>
    </citation>
    <scope>NUCLEOTIDE SEQUENCE [LARGE SCALE GENOMIC DNA]</scope>
    <source>
        <strain evidence="3 4">AMFP18/2</strain>
    </source>
</reference>
<evidence type="ECO:0000313" key="2">
    <source>
        <dbReference type="EMBL" id="KAH6595676.1"/>
    </source>
</evidence>
<proteinExistence type="predicted"/>
<keyword evidence="4" id="KW-1185">Reference proteome</keyword>
<accession>A0ABQ8FFI7</accession>